<keyword evidence="2" id="KW-1185">Reference proteome</keyword>
<dbReference type="Proteomes" id="UP000597341">
    <property type="component" value="Unassembled WGS sequence"/>
</dbReference>
<reference evidence="2" key="1">
    <citation type="journal article" date="2019" name="Int. J. Syst. Evol. Microbiol.">
        <title>The Global Catalogue of Microorganisms (GCM) 10K type strain sequencing project: providing services to taxonomists for standard genome sequencing and annotation.</title>
        <authorList>
            <consortium name="The Broad Institute Genomics Platform"/>
            <consortium name="The Broad Institute Genome Sequencing Center for Infectious Disease"/>
            <person name="Wu L."/>
            <person name="Ma J."/>
        </authorList>
    </citation>
    <scope>NUCLEOTIDE SEQUENCE [LARGE SCALE GENOMIC DNA]</scope>
    <source>
        <strain evidence="2">CGMCC 1.12791</strain>
    </source>
</reference>
<gene>
    <name evidence="1" type="ORF">GCM10011376_04020</name>
</gene>
<organism evidence="1 2">
    <name type="scientific">Nocardioides flavus</name>
    <name type="common">ex Wang et al. 2016</name>
    <dbReference type="NCBI Taxonomy" id="2058780"/>
    <lineage>
        <taxon>Bacteria</taxon>
        <taxon>Bacillati</taxon>
        <taxon>Actinomycetota</taxon>
        <taxon>Actinomycetes</taxon>
        <taxon>Propionibacteriales</taxon>
        <taxon>Nocardioidaceae</taxon>
        <taxon>Nocardioides</taxon>
    </lineage>
</organism>
<evidence type="ECO:0000313" key="1">
    <source>
        <dbReference type="EMBL" id="GHE15504.1"/>
    </source>
</evidence>
<proteinExistence type="predicted"/>
<sequence>MLDLAGIDVEEIATALADQTDYEHRWLLDPRTGQVVFWTSDTGIDGENPVEIDELDLIPIDPIPSYVWYQDMADFAEGISDEAASRGLARALQGRGAFRRFKDELYEHHPELVPAWQALRDSRAQRRAVEWLLDHALIDDDAADKFAADHPDPALP</sequence>
<accession>A0ABQ3HDX5</accession>
<dbReference type="RefSeq" id="WP_191277679.1">
    <property type="nucleotide sequence ID" value="NZ_BNAD01000001.1"/>
</dbReference>
<comment type="caution">
    <text evidence="1">The sequence shown here is derived from an EMBL/GenBank/DDBJ whole genome shotgun (WGS) entry which is preliminary data.</text>
</comment>
<dbReference type="EMBL" id="BNAD01000001">
    <property type="protein sequence ID" value="GHE15504.1"/>
    <property type="molecule type" value="Genomic_DNA"/>
</dbReference>
<dbReference type="Pfam" id="PF03682">
    <property type="entry name" value="UPF0158"/>
    <property type="match status" value="1"/>
</dbReference>
<evidence type="ECO:0000313" key="2">
    <source>
        <dbReference type="Proteomes" id="UP000597341"/>
    </source>
</evidence>
<dbReference type="InterPro" id="IPR005361">
    <property type="entry name" value="UPF0158"/>
</dbReference>
<protein>
    <submittedName>
        <fullName evidence="1">Uncharacterized protein</fullName>
    </submittedName>
</protein>
<name>A0ABQ3HDX5_9ACTN</name>